<protein>
    <submittedName>
        <fullName evidence="1">Uncharacterized protein</fullName>
    </submittedName>
</protein>
<proteinExistence type="predicted"/>
<name>A0ABR0Q8F5_GOSAR</name>
<accession>A0ABR0Q8F5</accession>
<organism evidence="1 2">
    <name type="scientific">Gossypium arboreum</name>
    <name type="common">Tree cotton</name>
    <name type="synonym">Gossypium nanking</name>
    <dbReference type="NCBI Taxonomy" id="29729"/>
    <lineage>
        <taxon>Eukaryota</taxon>
        <taxon>Viridiplantae</taxon>
        <taxon>Streptophyta</taxon>
        <taxon>Embryophyta</taxon>
        <taxon>Tracheophyta</taxon>
        <taxon>Spermatophyta</taxon>
        <taxon>Magnoliopsida</taxon>
        <taxon>eudicotyledons</taxon>
        <taxon>Gunneridae</taxon>
        <taxon>Pentapetalae</taxon>
        <taxon>rosids</taxon>
        <taxon>malvids</taxon>
        <taxon>Malvales</taxon>
        <taxon>Malvaceae</taxon>
        <taxon>Malvoideae</taxon>
        <taxon>Gossypium</taxon>
    </lineage>
</organism>
<keyword evidence="2" id="KW-1185">Reference proteome</keyword>
<sequence length="89" mass="9865">MISQGDVDTILDETLVNATLNVDVNIFAIIVDKFDFVTNIVKHEACVTENVPNDVLKEILDKVVVTKVTKLVVTSSAPLKRRTRSMADH</sequence>
<evidence type="ECO:0000313" key="1">
    <source>
        <dbReference type="EMBL" id="KAK5835322.1"/>
    </source>
</evidence>
<evidence type="ECO:0000313" key="2">
    <source>
        <dbReference type="Proteomes" id="UP001358586"/>
    </source>
</evidence>
<dbReference type="EMBL" id="JARKNE010000004">
    <property type="protein sequence ID" value="KAK5835322.1"/>
    <property type="molecule type" value="Genomic_DNA"/>
</dbReference>
<gene>
    <name evidence="1" type="ORF">PVK06_011010</name>
</gene>
<comment type="caution">
    <text evidence="1">The sequence shown here is derived from an EMBL/GenBank/DDBJ whole genome shotgun (WGS) entry which is preliminary data.</text>
</comment>
<reference evidence="1 2" key="1">
    <citation type="submission" date="2023-03" db="EMBL/GenBank/DDBJ databases">
        <title>WGS of Gossypium arboreum.</title>
        <authorList>
            <person name="Yu D."/>
        </authorList>
    </citation>
    <scope>NUCLEOTIDE SEQUENCE [LARGE SCALE GENOMIC DNA]</scope>
    <source>
        <tissue evidence="1">Leaf</tissue>
    </source>
</reference>
<dbReference type="Proteomes" id="UP001358586">
    <property type="component" value="Chromosome 4"/>
</dbReference>